<gene>
    <name evidence="1" type="ORF">SAMN02745883_02164</name>
</gene>
<proteinExistence type="predicted"/>
<evidence type="ECO:0000313" key="1">
    <source>
        <dbReference type="EMBL" id="SHK48855.1"/>
    </source>
</evidence>
<dbReference type="Proteomes" id="UP000184082">
    <property type="component" value="Unassembled WGS sequence"/>
</dbReference>
<protein>
    <submittedName>
        <fullName evidence="1">Uncharacterized protein</fullName>
    </submittedName>
</protein>
<dbReference type="STRING" id="1121266.SAMN02745883_02164"/>
<dbReference type="AlphaFoldDB" id="A0A1M6SVW6"/>
<evidence type="ECO:0000313" key="2">
    <source>
        <dbReference type="Proteomes" id="UP000184082"/>
    </source>
</evidence>
<keyword evidence="2" id="KW-1185">Reference proteome</keyword>
<sequence>MKRKFKVIKGGGNKKFIPNYKFIKAEATNTRLMGVIALRIYWETELGEKFVQFFHLDCEEYGIDGYESLLNASAEDVEIITMKMMGGLGGKLVEINEREAIYLIKSIYEINLKNNEMLPGNTVEYEHLLNCDIKLNKEEEENLWNKICEKIKDEVQLVNYYIMRCMGTDTPAQKFLSMDFDFEKFQPTTRPSTLIKNVVDFSHEEDGIKFYIAESVIDMAKGYQLIISEIGIVKTEKGLKVAFAQVRNRMRISPVEAAFKLRKPEYILIYSLKNFIDIIEIFDKDKRGAMQNIYEAGFLYTEFNPHNEHVKDSVYYLNGDIFAVYFVTTGNQLAVGTFVKENVSKIKRYFKSKKFSDLLEFEVEFKLDSPLLYEFVHSGLNNFFEFINRK</sequence>
<reference evidence="1 2" key="1">
    <citation type="submission" date="2016-11" db="EMBL/GenBank/DDBJ databases">
        <authorList>
            <person name="Jaros S."/>
            <person name="Januszkiewicz K."/>
            <person name="Wedrychowicz H."/>
        </authorList>
    </citation>
    <scope>NUCLEOTIDE SEQUENCE [LARGE SCALE GENOMIC DNA]</scope>
    <source>
        <strain evidence="1 2">DSM 14501</strain>
    </source>
</reference>
<accession>A0A1M6SVW6</accession>
<dbReference type="EMBL" id="FRAJ01000021">
    <property type="protein sequence ID" value="SHK48855.1"/>
    <property type="molecule type" value="Genomic_DNA"/>
</dbReference>
<organism evidence="1 2">
    <name type="scientific">Caminicella sporogenes DSM 14501</name>
    <dbReference type="NCBI Taxonomy" id="1121266"/>
    <lineage>
        <taxon>Bacteria</taxon>
        <taxon>Bacillati</taxon>
        <taxon>Bacillota</taxon>
        <taxon>Clostridia</taxon>
        <taxon>Peptostreptococcales</taxon>
        <taxon>Caminicellaceae</taxon>
        <taxon>Caminicella</taxon>
    </lineage>
</organism>
<dbReference type="RefSeq" id="WP_072968422.1">
    <property type="nucleotide sequence ID" value="NZ_FRAJ01000021.1"/>
</dbReference>
<name>A0A1M6SVW6_9FIRM</name>